<name>A0A098DAK8_GIBZE</name>
<dbReference type="AlphaFoldDB" id="A0A098DAK8"/>
<reference evidence="2 3" key="2">
    <citation type="journal article" date="2010" name="Nature">
        <title>Comparative genomics reveals mobile pathogenicity chromosomes in Fusarium.</title>
        <authorList>
            <person name="Ma L.J."/>
            <person name="van der Does H.C."/>
            <person name="Borkovich K.A."/>
            <person name="Coleman J.J."/>
            <person name="Daboussi M.J."/>
            <person name="Di Pietro A."/>
            <person name="Dufresne M."/>
            <person name="Freitag M."/>
            <person name="Grabherr M."/>
            <person name="Henrissat B."/>
            <person name="Houterman P.M."/>
            <person name="Kang S."/>
            <person name="Shim W.B."/>
            <person name="Woloshuk C."/>
            <person name="Xie X."/>
            <person name="Xu J.R."/>
            <person name="Antoniw J."/>
            <person name="Baker S.E."/>
            <person name="Bluhm B.H."/>
            <person name="Breakspear A."/>
            <person name="Brown D.W."/>
            <person name="Butchko R.A."/>
            <person name="Chapman S."/>
            <person name="Coulson R."/>
            <person name="Coutinho P.M."/>
            <person name="Danchin E.G."/>
            <person name="Diener A."/>
            <person name="Gale L.R."/>
            <person name="Gardiner D.M."/>
            <person name="Goff S."/>
            <person name="Hammond-Kosack K.E."/>
            <person name="Hilburn K."/>
            <person name="Hua-Van A."/>
            <person name="Jonkers W."/>
            <person name="Kazan K."/>
            <person name="Kodira C.D."/>
            <person name="Koehrsen M."/>
            <person name="Kumar L."/>
            <person name="Lee Y.H."/>
            <person name="Li L."/>
            <person name="Manners J.M."/>
            <person name="Miranda-Saavedra D."/>
            <person name="Mukherjee M."/>
            <person name="Park G."/>
            <person name="Park J."/>
            <person name="Park S.Y."/>
            <person name="Proctor R.H."/>
            <person name="Regev A."/>
            <person name="Ruiz-Roldan M.C."/>
            <person name="Sain D."/>
            <person name="Sakthikumar S."/>
            <person name="Sykes S."/>
            <person name="Schwartz D.C."/>
            <person name="Turgeon B.G."/>
            <person name="Wapinski I."/>
            <person name="Yoder O."/>
            <person name="Young S."/>
            <person name="Zeng Q."/>
            <person name="Zhou S."/>
            <person name="Galagan J."/>
            <person name="Cuomo C.A."/>
            <person name="Kistler H.C."/>
            <person name="Rep M."/>
        </authorList>
    </citation>
    <scope>GENOME REANNOTATION</scope>
    <source>
        <strain evidence="3">ATCC MYA-4620 / CBS 123657 / FGSC 9075 / NRRL 31084 / PH-1</strain>
        <strain evidence="2">PH-1 / ATCC MYA-4620 / FGSC 9075 / NRRL 31084</strain>
    </source>
</reference>
<accession>A0A0E0RW37</accession>
<evidence type="ECO:0000313" key="2">
    <source>
        <dbReference type="EnsemblFungi" id="CEF75462"/>
    </source>
</evidence>
<keyword evidence="3" id="KW-1185">Reference proteome</keyword>
<evidence type="ECO:0000313" key="1">
    <source>
        <dbReference type="EMBL" id="CEF75462.1"/>
    </source>
</evidence>
<reference evidence="2 3" key="1">
    <citation type="journal article" date="2007" name="Science">
        <title>The Fusarium graminearum genome reveals a link between localized polymorphism and pathogen specialization.</title>
        <authorList>
            <person name="Cuomo C.A."/>
            <person name="Gueldener U."/>
            <person name="Xu J.-R."/>
            <person name="Trail F."/>
            <person name="Turgeon B.G."/>
            <person name="Di Pietro A."/>
            <person name="Walton J.D."/>
            <person name="Ma L.-J."/>
            <person name="Baker S.E."/>
            <person name="Rep M."/>
            <person name="Adam G."/>
            <person name="Antoniw J."/>
            <person name="Baldwin T."/>
            <person name="Calvo S.E."/>
            <person name="Chang Y.-L."/>
            <person name="DeCaprio D."/>
            <person name="Gale L.R."/>
            <person name="Gnerre S."/>
            <person name="Goswami R.S."/>
            <person name="Hammond-Kosack K."/>
            <person name="Harris L.J."/>
            <person name="Hilburn K."/>
            <person name="Kennell J.C."/>
            <person name="Kroken S."/>
            <person name="Magnuson J.K."/>
            <person name="Mannhaupt G."/>
            <person name="Mauceli E.W."/>
            <person name="Mewes H.-W."/>
            <person name="Mitterbauer R."/>
            <person name="Muehlbauer G."/>
            <person name="Muensterkoetter M."/>
            <person name="Nelson D."/>
            <person name="O'Donnell K."/>
            <person name="Ouellet T."/>
            <person name="Qi W."/>
            <person name="Quesneville H."/>
            <person name="Roncero M.I.G."/>
            <person name="Seong K.-Y."/>
            <person name="Tetko I.V."/>
            <person name="Urban M."/>
            <person name="Waalwijk C."/>
            <person name="Ward T.J."/>
            <person name="Yao J."/>
            <person name="Birren B.W."/>
            <person name="Kistler H.C."/>
        </authorList>
    </citation>
    <scope>NUCLEOTIDE SEQUENCE [LARGE SCALE GENOMIC DNA]</scope>
    <source>
        <strain evidence="3">ATCC MYA-4620 / CBS 123657 / FGSC 9075 / NRRL 31084 / PH-1</strain>
        <strain evidence="2">PH-1 / ATCC MYA-4620 / FGSC 9075 / NRRL 31084</strain>
    </source>
</reference>
<reference evidence="1 3" key="3">
    <citation type="journal article" date="2015" name="BMC Genomics">
        <title>The completed genome sequence of the pathogenic ascomycete fungus Fusarium graminearum.</title>
        <authorList>
            <person name="King R."/>
            <person name="Urban M."/>
            <person name="Hammond-Kosack M.C."/>
            <person name="Hassani-Pak K."/>
            <person name="Hammond-Kosack K.E."/>
        </authorList>
    </citation>
    <scope>NUCLEOTIDE SEQUENCE [LARGE SCALE GENOMIC DNA]</scope>
    <source>
        <strain evidence="3">ATCC MYA-4620 / CBS 123657 / FGSC 9075 / NRRL 31084 / PH-1</strain>
        <strain evidence="1">PH-1</strain>
    </source>
</reference>
<dbReference type="VEuPathDB" id="FungiDB:FGRAMPH1_01G07315"/>
<gene>
    <name evidence="1" type="ORF">FGRAMPH1_01T07315</name>
</gene>
<dbReference type="EMBL" id="HG970332">
    <property type="protein sequence ID" value="CEF75462.1"/>
    <property type="molecule type" value="Genomic_DNA"/>
</dbReference>
<dbReference type="Proteomes" id="UP000070720">
    <property type="component" value="Chromosome 1"/>
</dbReference>
<accession>A0A098DAK8</accession>
<dbReference type="InParanoid" id="A0A098DAK8"/>
<dbReference type="EnsemblFungi" id="CEF75462">
    <property type="protein sequence ID" value="CEF75462"/>
    <property type="gene ID" value="FGRRES_15577"/>
</dbReference>
<proteinExistence type="predicted"/>
<evidence type="ECO:0000313" key="3">
    <source>
        <dbReference type="Proteomes" id="UP000070720"/>
    </source>
</evidence>
<protein>
    <submittedName>
        <fullName evidence="1">Chromosome 1, complete genome</fullName>
    </submittedName>
</protein>
<sequence>MALHSAAAMVSHPSALRLQRIQSPISYKGPAKSMWFNREGKAEKEVCGSAQLPISGEVIL</sequence>
<organism evidence="1 3">
    <name type="scientific">Gibberella zeae (strain ATCC MYA-4620 / CBS 123657 / FGSC 9075 / NRRL 31084 / PH-1)</name>
    <name type="common">Wheat head blight fungus</name>
    <name type="synonym">Fusarium graminearum</name>
    <dbReference type="NCBI Taxonomy" id="229533"/>
    <lineage>
        <taxon>Eukaryota</taxon>
        <taxon>Fungi</taxon>
        <taxon>Dikarya</taxon>
        <taxon>Ascomycota</taxon>
        <taxon>Pezizomycotina</taxon>
        <taxon>Sordariomycetes</taxon>
        <taxon>Hypocreomycetidae</taxon>
        <taxon>Hypocreales</taxon>
        <taxon>Nectriaceae</taxon>
        <taxon>Fusarium</taxon>
    </lineage>
</organism>
<reference evidence="2" key="4">
    <citation type="submission" date="2017-01" db="UniProtKB">
        <authorList>
            <consortium name="EnsemblFungi"/>
        </authorList>
    </citation>
    <scope>IDENTIFICATION</scope>
    <source>
        <strain evidence="2">PH-1 / ATCC MYA-4620 / FGSC 9075 / NRRL 31084</strain>
    </source>
</reference>